<dbReference type="Proteomes" id="UP000515158">
    <property type="component" value="Unplaced"/>
</dbReference>
<feature type="domain" description="DDE Tnp4" evidence="3">
    <location>
        <begin position="125"/>
        <end position="208"/>
    </location>
</feature>
<evidence type="ECO:0000259" key="3">
    <source>
        <dbReference type="Pfam" id="PF13359"/>
    </source>
</evidence>
<protein>
    <submittedName>
        <fullName evidence="5">Uncharacterized protein LOC117649899</fullName>
    </submittedName>
</protein>
<organism evidence="5">
    <name type="scientific">Thrips palmi</name>
    <name type="common">Melon thrips</name>
    <dbReference type="NCBI Taxonomy" id="161013"/>
    <lineage>
        <taxon>Eukaryota</taxon>
        <taxon>Metazoa</taxon>
        <taxon>Ecdysozoa</taxon>
        <taxon>Arthropoda</taxon>
        <taxon>Hexapoda</taxon>
        <taxon>Insecta</taxon>
        <taxon>Pterygota</taxon>
        <taxon>Neoptera</taxon>
        <taxon>Paraneoptera</taxon>
        <taxon>Thysanoptera</taxon>
        <taxon>Terebrantia</taxon>
        <taxon>Thripoidea</taxon>
        <taxon>Thripidae</taxon>
        <taxon>Thrips</taxon>
    </lineage>
</organism>
<gene>
    <name evidence="5" type="primary">LOC117649899</name>
</gene>
<dbReference type="AlphaFoldDB" id="A0A6P8ZUW3"/>
<dbReference type="GO" id="GO:0046872">
    <property type="term" value="F:metal ion binding"/>
    <property type="evidence" value="ECO:0007669"/>
    <property type="project" value="UniProtKB-KW"/>
</dbReference>
<proteinExistence type="predicted"/>
<name>A0A6P8ZUW3_THRPL</name>
<dbReference type="InParanoid" id="A0A6P8ZUW3"/>
<evidence type="ECO:0000256" key="2">
    <source>
        <dbReference type="ARBA" id="ARBA00022723"/>
    </source>
</evidence>
<sequence length="209" mass="23480">MLMTPFDVTRETFIASYRLTQDLVRSLGVSHSSTYSSNYKSSRYFGVLHFYATGSYQRPTGKSIDTAVAQPTVSDHLTEVTLALNHPQVVSRLIQFPRNAEQMRACVARNQYLGGRFPGAVGYTDGTLVKIMKPTLEDNVQAYIGRKSFASINALVTCDKRFYVMNIVSRYPGATNDSYIWANSALRRKMIELNEEERCFLLGDSGFPS</sequence>
<dbReference type="InterPro" id="IPR027806">
    <property type="entry name" value="HARBI1_dom"/>
</dbReference>
<dbReference type="GeneID" id="117649899"/>
<dbReference type="Pfam" id="PF13359">
    <property type="entry name" value="DDE_Tnp_4"/>
    <property type="match status" value="1"/>
</dbReference>
<keyword evidence="4" id="KW-1185">Reference proteome</keyword>
<dbReference type="RefSeq" id="XP_034248974.1">
    <property type="nucleotide sequence ID" value="XM_034393083.1"/>
</dbReference>
<reference evidence="5" key="1">
    <citation type="submission" date="2025-08" db="UniProtKB">
        <authorList>
            <consortium name="RefSeq"/>
        </authorList>
    </citation>
    <scope>IDENTIFICATION</scope>
    <source>
        <tissue evidence="5">Total insect</tissue>
    </source>
</reference>
<dbReference type="KEGG" id="tpal:117649899"/>
<evidence type="ECO:0000313" key="5">
    <source>
        <dbReference type="RefSeq" id="XP_034248974.1"/>
    </source>
</evidence>
<accession>A0A6P8ZUW3</accession>
<dbReference type="OrthoDB" id="6509413at2759"/>
<evidence type="ECO:0000313" key="4">
    <source>
        <dbReference type="Proteomes" id="UP000515158"/>
    </source>
</evidence>
<keyword evidence="2" id="KW-0479">Metal-binding</keyword>
<comment type="cofactor">
    <cofactor evidence="1">
        <name>a divalent metal cation</name>
        <dbReference type="ChEBI" id="CHEBI:60240"/>
    </cofactor>
</comment>
<evidence type="ECO:0000256" key="1">
    <source>
        <dbReference type="ARBA" id="ARBA00001968"/>
    </source>
</evidence>